<reference evidence="3" key="2">
    <citation type="submission" date="2020-05" db="UniProtKB">
        <authorList>
            <consortium name="EnsemblMetazoa"/>
        </authorList>
    </citation>
    <scope>IDENTIFICATION</scope>
    <source>
        <strain evidence="3">wikel</strain>
    </source>
</reference>
<proteinExistence type="predicted"/>
<dbReference type="Pfam" id="PF13369">
    <property type="entry name" value="Transglut_core2"/>
    <property type="match status" value="1"/>
</dbReference>
<dbReference type="PaxDb" id="6945-B7PUF5"/>
<evidence type="ECO:0000313" key="4">
    <source>
        <dbReference type="Proteomes" id="UP000001555"/>
    </source>
</evidence>
<protein>
    <recommendedName>
        <fullName evidence="1">Hemimethylated DNA-binding domain-containing protein</fullName>
    </recommendedName>
</protein>
<dbReference type="EMBL" id="ABJB010203271">
    <property type="status" value="NOT_ANNOTATED_CDS"/>
    <property type="molecule type" value="Genomic_DNA"/>
</dbReference>
<evidence type="ECO:0000313" key="3">
    <source>
        <dbReference type="EnsemblMetazoa" id="ISCW019647-PA"/>
    </source>
</evidence>
<feature type="domain" description="Hemimethylated DNA-binding" evidence="1">
    <location>
        <begin position="345"/>
        <end position="435"/>
    </location>
</feature>
<dbReference type="EMBL" id="DS792129">
    <property type="protein sequence ID" value="EEC10227.1"/>
    <property type="molecule type" value="Genomic_DNA"/>
</dbReference>
<dbReference type="PANTHER" id="PTHR31350">
    <property type="entry name" value="SI:DKEY-261L7.2"/>
    <property type="match status" value="1"/>
</dbReference>
<dbReference type="InParanoid" id="B7PUF5"/>
<organism>
    <name type="scientific">Ixodes scapularis</name>
    <name type="common">Black-legged tick</name>
    <name type="synonym">Deer tick</name>
    <dbReference type="NCBI Taxonomy" id="6945"/>
    <lineage>
        <taxon>Eukaryota</taxon>
        <taxon>Metazoa</taxon>
        <taxon>Ecdysozoa</taxon>
        <taxon>Arthropoda</taxon>
        <taxon>Chelicerata</taxon>
        <taxon>Arachnida</taxon>
        <taxon>Acari</taxon>
        <taxon>Parasitiformes</taxon>
        <taxon>Ixodida</taxon>
        <taxon>Ixodoidea</taxon>
        <taxon>Ixodidae</taxon>
        <taxon>Ixodinae</taxon>
        <taxon>Ixodes</taxon>
    </lineage>
</organism>
<evidence type="ECO:0000313" key="2">
    <source>
        <dbReference type="EMBL" id="EEC10227.1"/>
    </source>
</evidence>
<gene>
    <name evidence="2" type="ORF">IscW_ISCW019647</name>
</gene>
<dbReference type="Pfam" id="PF08755">
    <property type="entry name" value="YccV-like"/>
    <property type="match status" value="1"/>
</dbReference>
<dbReference type="VEuPathDB" id="VectorBase:ISCP_020409"/>
<dbReference type="Proteomes" id="UP000001555">
    <property type="component" value="Unassembled WGS sequence"/>
</dbReference>
<dbReference type="STRING" id="6945.B7PUF5"/>
<dbReference type="NCBIfam" id="TIGR02097">
    <property type="entry name" value="yccV"/>
    <property type="match status" value="1"/>
</dbReference>
<dbReference type="HOGENOM" id="CLU_021098_1_0_1"/>
<name>B7PUF5_IXOSC</name>
<sequence length="475" mass="54027">EEHLTLKYYARRVQCFVRHEHLKRHWEAYLGAEDGEPSLEEGALLLSQWCQPLGQVAREAVGARLDDLAHRVRALVALRHPGHPLWNPAECRTVLTCVNQVLFQEYGLTGDRNHYHTPENSFIDKVLEKKSGIPLTLCVVYEAVARRVGVHCLPVNFPTHFLLKWLEHPQLPEEQQYTYIDAYHGGRFMAQGECPQLCPHLQLDKSTCYETLGAPKVSGQPLGAFGNRFPHANGVLYRSTPSHPRHPLRKSVLTVFIFGDFCGSAQCRAYYTAGDHTKTRRSTHERDGVERECSLVQDSPSRWVANENSAASCSEPLSTAAYRSTNAMCGKQNGARRAWRPVMLQVCFCPRYHYQCVIYGWDGKCAANRDWIYQMGVHNLSHEDRQPFYNVLVEDGSNRYAAQENLRPSMGPKAIPHPDVGKYFERFCGTHYQPNAEKEDEYPEDAEARQELLNKTFHAEVEETLQEAAEEASSG</sequence>
<dbReference type="OrthoDB" id="28868at2759"/>
<accession>B7PUF5</accession>
<dbReference type="EMBL" id="ABJB010598261">
    <property type="status" value="NOT_ANNOTATED_CDS"/>
    <property type="molecule type" value="Genomic_DNA"/>
</dbReference>
<dbReference type="GO" id="GO:0003677">
    <property type="term" value="F:DNA binding"/>
    <property type="evidence" value="ECO:0007669"/>
    <property type="project" value="InterPro"/>
</dbReference>
<dbReference type="EMBL" id="ABJB010297020">
    <property type="status" value="NOT_ANNOTATED_CDS"/>
    <property type="molecule type" value="Genomic_DNA"/>
</dbReference>
<dbReference type="InterPro" id="IPR036623">
    <property type="entry name" value="Hemimethylated_DNA-bd_sf"/>
</dbReference>
<feature type="non-terminal residue" evidence="2">
    <location>
        <position position="1"/>
    </location>
</feature>
<dbReference type="SMART" id="SM00992">
    <property type="entry name" value="YccV-like"/>
    <property type="match status" value="1"/>
</dbReference>
<evidence type="ECO:0000259" key="1">
    <source>
        <dbReference type="SMART" id="SM00992"/>
    </source>
</evidence>
<keyword evidence="4" id="KW-1185">Reference proteome</keyword>
<reference evidence="2 4" key="1">
    <citation type="submission" date="2008-03" db="EMBL/GenBank/DDBJ databases">
        <title>Annotation of Ixodes scapularis.</title>
        <authorList>
            <consortium name="Ixodes scapularis Genome Project Consortium"/>
            <person name="Caler E."/>
            <person name="Hannick L.I."/>
            <person name="Bidwell S."/>
            <person name="Joardar V."/>
            <person name="Thiagarajan M."/>
            <person name="Amedeo P."/>
            <person name="Galinsky K.J."/>
            <person name="Schobel S."/>
            <person name="Inman J."/>
            <person name="Hostetler J."/>
            <person name="Miller J."/>
            <person name="Hammond M."/>
            <person name="Megy K."/>
            <person name="Lawson D."/>
            <person name="Kodira C."/>
            <person name="Sutton G."/>
            <person name="Meyer J."/>
            <person name="Hill C.A."/>
            <person name="Birren B."/>
            <person name="Nene V."/>
            <person name="Collins F."/>
            <person name="Alarcon-Chaidez F."/>
            <person name="Wikel S."/>
            <person name="Strausberg R."/>
        </authorList>
    </citation>
    <scope>NUCLEOTIDE SEQUENCE [LARGE SCALE GENOMIC DNA]</scope>
    <source>
        <strain evidence="4">Wikel</strain>
        <strain evidence="2">Wikel colony</strain>
    </source>
</reference>
<dbReference type="VEuPathDB" id="VectorBase:ISCW019647"/>
<dbReference type="EMBL" id="ABJB010028032">
    <property type="status" value="NOT_ANNOTATED_CDS"/>
    <property type="molecule type" value="Genomic_DNA"/>
</dbReference>
<dbReference type="AlphaFoldDB" id="B7PUF5"/>
<dbReference type="SUPFAM" id="SSF141255">
    <property type="entry name" value="YccV-like"/>
    <property type="match status" value="1"/>
</dbReference>
<dbReference type="VEuPathDB" id="VectorBase:ISCI019647"/>
<dbReference type="InterPro" id="IPR032698">
    <property type="entry name" value="SirB1_N"/>
</dbReference>
<dbReference type="PANTHER" id="PTHR31350:SF21">
    <property type="entry name" value="F-BOX ONLY PROTEIN 21"/>
    <property type="match status" value="1"/>
</dbReference>
<dbReference type="EnsemblMetazoa" id="ISCW019647-RA">
    <property type="protein sequence ID" value="ISCW019647-PA"/>
    <property type="gene ID" value="ISCW019647"/>
</dbReference>
<dbReference type="InterPro" id="IPR011722">
    <property type="entry name" value="Hemimethylated_DNA-bd_dom"/>
</dbReference>
<dbReference type="Gene3D" id="2.30.30.390">
    <property type="entry name" value="Hemimethylated DNA-binding domain"/>
    <property type="match status" value="1"/>
</dbReference>